<dbReference type="GO" id="GO:0030154">
    <property type="term" value="P:cell differentiation"/>
    <property type="evidence" value="ECO:0007669"/>
    <property type="project" value="UniProtKB-KW"/>
</dbReference>
<keyword evidence="10" id="KW-0560">Oxidoreductase</keyword>
<dbReference type="EMBL" id="WJQU01000001">
    <property type="protein sequence ID" value="KAJ6647384.1"/>
    <property type="molecule type" value="Genomic_DNA"/>
</dbReference>
<feature type="compositionally biased region" description="Basic and acidic residues" evidence="13">
    <location>
        <begin position="401"/>
        <end position="423"/>
    </location>
</feature>
<evidence type="ECO:0000256" key="7">
    <source>
        <dbReference type="ARBA" id="ARBA00022848"/>
    </source>
</evidence>
<evidence type="ECO:0000256" key="9">
    <source>
        <dbReference type="ARBA" id="ARBA00022989"/>
    </source>
</evidence>
<feature type="domain" description="Chitin-binding type-2" evidence="15">
    <location>
        <begin position="3"/>
        <end position="62"/>
    </location>
</feature>
<evidence type="ECO:0000256" key="6">
    <source>
        <dbReference type="ARBA" id="ARBA00022824"/>
    </source>
</evidence>
<dbReference type="GO" id="GO:0003865">
    <property type="term" value="F:3-oxo-5-alpha-steroid 4-dehydrogenase activity"/>
    <property type="evidence" value="ECO:0007669"/>
    <property type="project" value="TreeGrafter"/>
</dbReference>
<comment type="subcellular location">
    <subcellularLocation>
        <location evidence="1">Endoplasmic reticulum membrane</location>
        <topology evidence="1">Multi-pass membrane protein</topology>
    </subcellularLocation>
    <subcellularLocation>
        <location evidence="2">Microsome membrane</location>
    </subcellularLocation>
</comment>
<dbReference type="PANTHER" id="PTHR10556:SF57">
    <property type="entry name" value="3-OXO-5-ALPHA-STEROID 4-DEHYDROGENASE 1"/>
    <property type="match status" value="1"/>
</dbReference>
<evidence type="ECO:0000256" key="10">
    <source>
        <dbReference type="ARBA" id="ARBA00023002"/>
    </source>
</evidence>
<comment type="caution">
    <text evidence="16">The sequence shown here is derived from an EMBL/GenBank/DDBJ whole genome shotgun (WGS) entry which is preliminary data.</text>
</comment>
<reference evidence="16" key="1">
    <citation type="submission" date="2022-07" db="EMBL/GenBank/DDBJ databases">
        <authorList>
            <person name="Trinca V."/>
            <person name="Uliana J.V.C."/>
            <person name="Torres T.T."/>
            <person name="Ward R.J."/>
            <person name="Monesi N."/>
        </authorList>
    </citation>
    <scope>NUCLEOTIDE SEQUENCE</scope>
    <source>
        <strain evidence="16">HSMRA1968</strain>
        <tissue evidence="16">Whole embryos</tissue>
    </source>
</reference>
<dbReference type="PANTHER" id="PTHR10556">
    <property type="entry name" value="3-OXO-5-ALPHA-STEROID 4-DEHYDROGENASE"/>
    <property type="match status" value="1"/>
</dbReference>
<dbReference type="PROSITE" id="PS50940">
    <property type="entry name" value="CHIT_BIND_II"/>
    <property type="match status" value="2"/>
</dbReference>
<keyword evidence="6" id="KW-0256">Endoplasmic reticulum</keyword>
<dbReference type="Pfam" id="PF01607">
    <property type="entry name" value="CBM_14"/>
    <property type="match status" value="1"/>
</dbReference>
<dbReference type="Gene3D" id="1.20.120.1630">
    <property type="match status" value="1"/>
</dbReference>
<evidence type="ECO:0000256" key="8">
    <source>
        <dbReference type="ARBA" id="ARBA00022857"/>
    </source>
</evidence>
<evidence type="ECO:0000256" key="5">
    <source>
        <dbReference type="ARBA" id="ARBA00022782"/>
    </source>
</evidence>
<evidence type="ECO:0000256" key="3">
    <source>
        <dbReference type="ARBA" id="ARBA00007742"/>
    </source>
</evidence>
<keyword evidence="12 14" id="KW-0472">Membrane</keyword>
<gene>
    <name evidence="16" type="primary">SRD5A2</name>
    <name evidence="16" type="ORF">Bhyg_02606</name>
</gene>
<dbReference type="InterPro" id="IPR039357">
    <property type="entry name" value="SRD5A/TECR"/>
</dbReference>
<feature type="transmembrane region" description="Helical" evidence="14">
    <location>
        <begin position="1042"/>
        <end position="1062"/>
    </location>
</feature>
<keyword evidence="5" id="KW-0221">Differentiation</keyword>
<evidence type="ECO:0000259" key="15">
    <source>
        <dbReference type="PROSITE" id="PS50940"/>
    </source>
</evidence>
<dbReference type="InterPro" id="IPR036508">
    <property type="entry name" value="Chitin-bd_dom_sf"/>
</dbReference>
<feature type="region of interest" description="Disordered" evidence="13">
    <location>
        <begin position="473"/>
        <end position="493"/>
    </location>
</feature>
<dbReference type="SMART" id="SM00494">
    <property type="entry name" value="ChtBD2"/>
    <property type="match status" value="3"/>
</dbReference>
<evidence type="ECO:0000256" key="1">
    <source>
        <dbReference type="ARBA" id="ARBA00004477"/>
    </source>
</evidence>
<dbReference type="InterPro" id="IPR002557">
    <property type="entry name" value="Chitin-bd_dom"/>
</dbReference>
<feature type="transmembrane region" description="Helical" evidence="14">
    <location>
        <begin position="1130"/>
        <end position="1151"/>
    </location>
</feature>
<evidence type="ECO:0000256" key="2">
    <source>
        <dbReference type="ARBA" id="ARBA00004524"/>
    </source>
</evidence>
<feature type="transmembrane region" description="Helical" evidence="14">
    <location>
        <begin position="1099"/>
        <end position="1118"/>
    </location>
</feature>
<dbReference type="OrthoDB" id="7739784at2759"/>
<evidence type="ECO:0000313" key="16">
    <source>
        <dbReference type="EMBL" id="KAJ6647384.1"/>
    </source>
</evidence>
<dbReference type="SUPFAM" id="SSF57625">
    <property type="entry name" value="Invertebrate chitin-binding proteins"/>
    <property type="match status" value="2"/>
</dbReference>
<evidence type="ECO:0000256" key="12">
    <source>
        <dbReference type="ARBA" id="ARBA00023136"/>
    </source>
</evidence>
<evidence type="ECO:0000313" key="17">
    <source>
        <dbReference type="Proteomes" id="UP001151699"/>
    </source>
</evidence>
<dbReference type="GO" id="GO:0005576">
    <property type="term" value="C:extracellular region"/>
    <property type="evidence" value="ECO:0007669"/>
    <property type="project" value="InterPro"/>
</dbReference>
<evidence type="ECO:0000256" key="14">
    <source>
        <dbReference type="SAM" id="Phobius"/>
    </source>
</evidence>
<evidence type="ECO:0000256" key="13">
    <source>
        <dbReference type="SAM" id="MobiDB-lite"/>
    </source>
</evidence>
<feature type="transmembrane region" description="Helical" evidence="14">
    <location>
        <begin position="999"/>
        <end position="1021"/>
    </location>
</feature>
<protein>
    <submittedName>
        <fullName evidence="16">3-oxo-5-alpha-steroid 4-dehydrogenase 2</fullName>
    </submittedName>
</protein>
<dbReference type="Proteomes" id="UP001151699">
    <property type="component" value="Chromosome A"/>
</dbReference>
<keyword evidence="8" id="KW-0521">NADP</keyword>
<dbReference type="GO" id="GO:0006694">
    <property type="term" value="P:steroid biosynthetic process"/>
    <property type="evidence" value="ECO:0007669"/>
    <property type="project" value="TreeGrafter"/>
</dbReference>
<keyword evidence="4 14" id="KW-0812">Transmembrane</keyword>
<dbReference type="AlphaFoldDB" id="A0A9Q0NBU8"/>
<name>A0A9Q0NBU8_9DIPT</name>
<feature type="region of interest" description="Disordered" evidence="13">
    <location>
        <begin position="96"/>
        <end position="115"/>
    </location>
</feature>
<dbReference type="Gene3D" id="2.170.140.10">
    <property type="entry name" value="Chitin binding domain"/>
    <property type="match status" value="2"/>
</dbReference>
<feature type="region of interest" description="Disordered" evidence="13">
    <location>
        <begin position="401"/>
        <end position="436"/>
    </location>
</feature>
<keyword evidence="9 14" id="KW-1133">Transmembrane helix</keyword>
<feature type="transmembrane region" description="Helical" evidence="14">
    <location>
        <begin position="1074"/>
        <end position="1092"/>
    </location>
</feature>
<evidence type="ECO:0000256" key="11">
    <source>
        <dbReference type="ARBA" id="ARBA00023098"/>
    </source>
</evidence>
<feature type="domain" description="Chitin-binding type-2" evidence="15">
    <location>
        <begin position="730"/>
        <end position="786"/>
    </location>
</feature>
<dbReference type="PROSITE" id="PS50244">
    <property type="entry name" value="S5A_REDUCTASE"/>
    <property type="match status" value="1"/>
</dbReference>
<dbReference type="Pfam" id="PF02544">
    <property type="entry name" value="Steroid_dh"/>
    <property type="match status" value="1"/>
</dbReference>
<proteinExistence type="inferred from homology"/>
<keyword evidence="17" id="KW-1185">Reference proteome</keyword>
<evidence type="ECO:0000256" key="4">
    <source>
        <dbReference type="ARBA" id="ARBA00022692"/>
    </source>
</evidence>
<dbReference type="InterPro" id="IPR001104">
    <property type="entry name" value="3-oxo-5_a-steroid_4-DH_C"/>
</dbReference>
<keyword evidence="7" id="KW-0492">Microsome</keyword>
<organism evidence="16 17">
    <name type="scientific">Pseudolycoriella hygida</name>
    <dbReference type="NCBI Taxonomy" id="35572"/>
    <lineage>
        <taxon>Eukaryota</taxon>
        <taxon>Metazoa</taxon>
        <taxon>Ecdysozoa</taxon>
        <taxon>Arthropoda</taxon>
        <taxon>Hexapoda</taxon>
        <taxon>Insecta</taxon>
        <taxon>Pterygota</taxon>
        <taxon>Neoptera</taxon>
        <taxon>Endopterygota</taxon>
        <taxon>Diptera</taxon>
        <taxon>Nematocera</taxon>
        <taxon>Sciaroidea</taxon>
        <taxon>Sciaridae</taxon>
        <taxon>Pseudolycoriella</taxon>
    </lineage>
</organism>
<keyword evidence="11" id="KW-0443">Lipid metabolism</keyword>
<comment type="similarity">
    <text evidence="3">Belongs to the steroid 5-alpha reductase family.</text>
</comment>
<dbReference type="GO" id="GO:0005789">
    <property type="term" value="C:endoplasmic reticulum membrane"/>
    <property type="evidence" value="ECO:0007669"/>
    <property type="project" value="UniProtKB-SubCell"/>
</dbReference>
<sequence length="1248" mass="141760">MARKECKDLAKPHQTRCDMYYKCVVLPSKNIAWVPTNCKRGLIYEINLKICVVPDANWECSLGDDINTPTKSDDNNVYGINNLDYLNKEIQSYRPKYDVNGDPISSDSEKDEDNEEEIVVVNSEKFDDIDENNIEVIDNYNLTTEVDANDEVDYSGDGSDDKNEDIVEKKETYIAIPLNSDPTKTVASHLERLSQLIQTLKDSQSNKSQSYEFVPSELNSFMSHHNIKAEYNDQLKHQKKKQNIPMDGRIRPDYLSEILELQQKLQSTTTQRTIELVKYPAKSTIQIKSPVRITDPGFSSSQIVVNRPEGSVLFSLPNNLQTGEPTYNSSPSPPLVLQQQQQEPYVSQDTLKTALELSKEIISSANQKQTIHNYIPESNYFQPVFRPVYYDIPVPIINNYEKKEPKHDESKDQKPLSEFKDTTPKYYQGNGGEKSDEYSTIIHNHIPIIFENPFQQSVQNITKVSPTAAPATLTTAAGGNHQFDDIRPPQPYSNVYNNRPYVAQLPEQQSSLNSYSNPYQYPQPNVQNFAQLGQPLQNQFYQDHQYPVNGYRQPIHTQETNFNNDNVNNLVNLNTQSYPTLQSASQASPATRDSIYSVTPKIEPFNIYQQELSTAELPITMEGFDDGNNEYDVSDGNGNEDYETNEEDNIAADMNEYNMMNLLADIQNRKIPNAQNKQLTESVPSLLIGANDDTKRKVVQFGDKFMSVDEYEKLVQPLINKDALSANIDVIPCVTGARQPLSKDCTKYIVCNGDTNKVLTYTCPPYTAFNKQSRYCDAKTFTNCKNDASNALDVIAENDRLKTQVNIKEELAHKKRIQALKAQQLSALIKQQVQEYFHSRPMATIKRPMRYHRKKIQTSIPQPFYRTRPTKKRKNKPMIRRIPCKEPSKVADSLSIYNYFSCYKGTDGVLKARKMTCPNGLVFCERIRLCTKLERTIGRHKNLPVIIRLQVHKQIPDHSKSHSTKMSSEMVASEGLQVLQGTLFSCVYSLFGVSGDEALMYRMTLCAIIYTIVVGLASVFIPAFYGKHSTGQTLFTMNARTAWMIQESPAFFVPIILIFQTPSTKLLESDGNKIALLLFTMHYFNRSFIYPFRITNSKPVPLLTCSLAFMFTFFNGLLQGFSLTNIHSVGTSSSTIAGATIFLTGMAINIYHDGILINLRKDKKNEGKSGYKIPRGGLYELISGANFFGEIVEWWGLYVITSGIPQLTFAVFSNAFLGLRAVHHHQWYIKTFGKSYPPERKAIIPYAF</sequence>
<dbReference type="GO" id="GO:0008061">
    <property type="term" value="F:chitin binding"/>
    <property type="evidence" value="ECO:0007669"/>
    <property type="project" value="InterPro"/>
</dbReference>
<accession>A0A9Q0NBU8</accession>